<feature type="compositionally biased region" description="Low complexity" evidence="1">
    <location>
        <begin position="119"/>
        <end position="138"/>
    </location>
</feature>
<dbReference type="HOGENOM" id="CLU_1889069_0_0_1"/>
<dbReference type="EnsemblPlants" id="OGLUM05G13380.1">
    <property type="protein sequence ID" value="OGLUM05G13380.1"/>
    <property type="gene ID" value="OGLUM05G13380"/>
</dbReference>
<dbReference type="Proteomes" id="UP000026961">
    <property type="component" value="Chromosome 5"/>
</dbReference>
<sequence length="138" mass="14696">MHTSDIQPQPSTLKIPSDVDLFRAQREHSGWGGERGNEVRGRAYPGAIVTIVFELPPLCRIWRASWREKQPPPRAVELCSSGVRELRGSSGKGEQLRGEKAVVADREGELPRAGSGLHATTPPGVVAASAASPPGAIA</sequence>
<accession>A0A0D9ZXS7</accession>
<protein>
    <submittedName>
        <fullName evidence="2">Uncharacterized protein</fullName>
    </submittedName>
</protein>
<feature type="region of interest" description="Disordered" evidence="1">
    <location>
        <begin position="85"/>
        <end position="138"/>
    </location>
</feature>
<dbReference type="AlphaFoldDB" id="A0A0D9ZXS7"/>
<keyword evidence="3" id="KW-1185">Reference proteome</keyword>
<evidence type="ECO:0000313" key="3">
    <source>
        <dbReference type="Proteomes" id="UP000026961"/>
    </source>
</evidence>
<organism evidence="2">
    <name type="scientific">Oryza glumipatula</name>
    <dbReference type="NCBI Taxonomy" id="40148"/>
    <lineage>
        <taxon>Eukaryota</taxon>
        <taxon>Viridiplantae</taxon>
        <taxon>Streptophyta</taxon>
        <taxon>Embryophyta</taxon>
        <taxon>Tracheophyta</taxon>
        <taxon>Spermatophyta</taxon>
        <taxon>Magnoliopsida</taxon>
        <taxon>Liliopsida</taxon>
        <taxon>Poales</taxon>
        <taxon>Poaceae</taxon>
        <taxon>BOP clade</taxon>
        <taxon>Oryzoideae</taxon>
        <taxon>Oryzeae</taxon>
        <taxon>Oryzinae</taxon>
        <taxon>Oryza</taxon>
    </lineage>
</organism>
<evidence type="ECO:0000313" key="2">
    <source>
        <dbReference type="EnsemblPlants" id="OGLUM05G13380.1"/>
    </source>
</evidence>
<reference evidence="2" key="2">
    <citation type="submission" date="2018-05" db="EMBL/GenBank/DDBJ databases">
        <title>OgluRS3 (Oryza glumaepatula Reference Sequence Version 3).</title>
        <authorList>
            <person name="Zhang J."/>
            <person name="Kudrna D."/>
            <person name="Lee S."/>
            <person name="Talag J."/>
            <person name="Welchert J."/>
            <person name="Wing R.A."/>
        </authorList>
    </citation>
    <scope>NUCLEOTIDE SEQUENCE [LARGE SCALE GENOMIC DNA]</scope>
</reference>
<proteinExistence type="predicted"/>
<reference evidence="2" key="1">
    <citation type="submission" date="2015-04" db="UniProtKB">
        <authorList>
            <consortium name="EnsemblPlants"/>
        </authorList>
    </citation>
    <scope>IDENTIFICATION</scope>
</reference>
<feature type="compositionally biased region" description="Basic and acidic residues" evidence="1">
    <location>
        <begin position="94"/>
        <end position="110"/>
    </location>
</feature>
<name>A0A0D9ZXS7_9ORYZ</name>
<evidence type="ECO:0000256" key="1">
    <source>
        <dbReference type="SAM" id="MobiDB-lite"/>
    </source>
</evidence>
<dbReference type="Gramene" id="OGLUM05G13380.1">
    <property type="protein sequence ID" value="OGLUM05G13380.1"/>
    <property type="gene ID" value="OGLUM05G13380"/>
</dbReference>